<evidence type="ECO:0000313" key="4">
    <source>
        <dbReference type="Proteomes" id="UP000383932"/>
    </source>
</evidence>
<dbReference type="PANTHER" id="PTHR38248:SF2">
    <property type="entry name" value="FUNK1 11"/>
    <property type="match status" value="1"/>
</dbReference>
<accession>A0A5N5QQR7</accession>
<proteinExistence type="predicted"/>
<dbReference type="Pfam" id="PF17667">
    <property type="entry name" value="Pkinase_fungal"/>
    <property type="match status" value="2"/>
</dbReference>
<dbReference type="AlphaFoldDB" id="A0A5N5QQR7"/>
<evidence type="ECO:0000259" key="2">
    <source>
        <dbReference type="Pfam" id="PF17667"/>
    </source>
</evidence>
<dbReference type="InterPro" id="IPR040976">
    <property type="entry name" value="Pkinase_fungal"/>
</dbReference>
<evidence type="ECO:0000313" key="3">
    <source>
        <dbReference type="EMBL" id="KAB5593989.1"/>
    </source>
</evidence>
<comment type="caution">
    <text evidence="3">The sequence shown here is derived from an EMBL/GenBank/DDBJ whole genome shotgun (WGS) entry which is preliminary data.</text>
</comment>
<dbReference type="SUPFAM" id="SSF56112">
    <property type="entry name" value="Protein kinase-like (PK-like)"/>
    <property type="match status" value="1"/>
</dbReference>
<feature type="domain" description="Fungal-type protein kinase" evidence="2">
    <location>
        <begin position="160"/>
        <end position="224"/>
    </location>
</feature>
<organism evidence="3 4">
    <name type="scientific">Ceratobasidium theobromae</name>
    <dbReference type="NCBI Taxonomy" id="1582974"/>
    <lineage>
        <taxon>Eukaryota</taxon>
        <taxon>Fungi</taxon>
        <taxon>Dikarya</taxon>
        <taxon>Basidiomycota</taxon>
        <taxon>Agaricomycotina</taxon>
        <taxon>Agaricomycetes</taxon>
        <taxon>Cantharellales</taxon>
        <taxon>Ceratobasidiaceae</taxon>
        <taxon>Ceratobasidium</taxon>
    </lineage>
</organism>
<name>A0A5N5QQR7_9AGAM</name>
<protein>
    <recommendedName>
        <fullName evidence="2">Fungal-type protein kinase domain-containing protein</fullName>
    </recommendedName>
</protein>
<feature type="region of interest" description="Disordered" evidence="1">
    <location>
        <begin position="328"/>
        <end position="363"/>
    </location>
</feature>
<feature type="compositionally biased region" description="Basic and acidic residues" evidence="1">
    <location>
        <begin position="342"/>
        <end position="363"/>
    </location>
</feature>
<dbReference type="InterPro" id="IPR011009">
    <property type="entry name" value="Kinase-like_dom_sf"/>
</dbReference>
<feature type="domain" description="Fungal-type protein kinase" evidence="2">
    <location>
        <begin position="27"/>
        <end position="86"/>
    </location>
</feature>
<dbReference type="PANTHER" id="PTHR38248">
    <property type="entry name" value="FUNK1 6"/>
    <property type="match status" value="1"/>
</dbReference>
<evidence type="ECO:0000256" key="1">
    <source>
        <dbReference type="SAM" id="MobiDB-lite"/>
    </source>
</evidence>
<dbReference type="Proteomes" id="UP000383932">
    <property type="component" value="Unassembled WGS sequence"/>
</dbReference>
<reference evidence="3 4" key="1">
    <citation type="journal article" date="2019" name="Fungal Biol. Biotechnol.">
        <title>Draft genome sequence of fastidious pathogen Ceratobasidium theobromae, which causes vascular-streak dieback in Theobroma cacao.</title>
        <authorList>
            <person name="Ali S.S."/>
            <person name="Asman A."/>
            <person name="Shao J."/>
            <person name="Firmansyah A.P."/>
            <person name="Susilo A.W."/>
            <person name="Rosmana A."/>
            <person name="McMahon P."/>
            <person name="Junaid M."/>
            <person name="Guest D."/>
            <person name="Kheng T.Y."/>
            <person name="Meinhardt L.W."/>
            <person name="Bailey B.A."/>
        </authorList>
    </citation>
    <scope>NUCLEOTIDE SEQUENCE [LARGE SCALE GENOMIC DNA]</scope>
    <source>
        <strain evidence="3 4">CT2</strain>
    </source>
</reference>
<dbReference type="OrthoDB" id="5569250at2759"/>
<dbReference type="Gene3D" id="1.10.510.10">
    <property type="entry name" value="Transferase(Phosphotransferase) domain 1"/>
    <property type="match status" value="1"/>
</dbReference>
<dbReference type="EMBL" id="SSOP01000027">
    <property type="protein sequence ID" value="KAB5593989.1"/>
    <property type="molecule type" value="Genomic_DNA"/>
</dbReference>
<sequence length="363" mass="41315">MICDDDAMTNDDADVPKGSVDIGGTQRDFRVPSMLLMQPGKPLSQAKNLFELLVGFIGALMGYWALANEQVHHRDINANNILLMSGDCDYEQPGWKWEQLKHRIDALAREYQVTKEDKFINGPKNSKYTKVERLTWGFDRKRRVNFLQRVIKALGLKPFGLLLDMDMANILTLGRKDTADMHTYRTGTPPFMSHELLLADQEDYIPHEYLHDLESFFWVLLYIVAEHMEGESLAKKTSDVLLRLNRLDPVALGEGKISLLVRIADGGLDVGSFNTTWSKALAPTFKEFAEWIRSTMGNDFDSTKDPDSHFEKLLTIFLDAAIKVRPKSDTEETQATHIYSSTDEHTSCPLRDTREEGEEPKIS</sequence>
<keyword evidence="4" id="KW-1185">Reference proteome</keyword>
<gene>
    <name evidence="3" type="ORF">CTheo_2590</name>
</gene>